<sequence>MLISMAEDTIGHMKHHPKGDAVFAKLFQACKVGPKRIFRLEDTMEHMFVKLI</sequence>
<evidence type="ECO:0000313" key="1">
    <source>
        <dbReference type="EMBL" id="EJW71597.1"/>
    </source>
</evidence>
<accession>J9E3U3</accession>
<organism evidence="1 2">
    <name type="scientific">Wuchereria bancrofti</name>
    <dbReference type="NCBI Taxonomy" id="6293"/>
    <lineage>
        <taxon>Eukaryota</taxon>
        <taxon>Metazoa</taxon>
        <taxon>Ecdysozoa</taxon>
        <taxon>Nematoda</taxon>
        <taxon>Chromadorea</taxon>
        <taxon>Rhabditida</taxon>
        <taxon>Spirurina</taxon>
        <taxon>Spiruromorpha</taxon>
        <taxon>Filarioidea</taxon>
        <taxon>Onchocercidae</taxon>
        <taxon>Wuchereria</taxon>
    </lineage>
</organism>
<proteinExistence type="predicted"/>
<protein>
    <submittedName>
        <fullName evidence="1">Uncharacterized protein</fullName>
    </submittedName>
</protein>
<gene>
    <name evidence="1" type="ORF">WUBG_17496</name>
</gene>
<dbReference type="Proteomes" id="UP000004810">
    <property type="component" value="Unassembled WGS sequence"/>
</dbReference>
<name>J9E3U3_WUCBA</name>
<comment type="caution">
    <text evidence="1">The sequence shown here is derived from an EMBL/GenBank/DDBJ whole genome shotgun (WGS) entry which is preliminary data.</text>
</comment>
<dbReference type="AlphaFoldDB" id="J9E3U3"/>
<evidence type="ECO:0000313" key="2">
    <source>
        <dbReference type="Proteomes" id="UP000004810"/>
    </source>
</evidence>
<dbReference type="EMBL" id="ADBV01018174">
    <property type="protein sequence ID" value="EJW71597.1"/>
    <property type="molecule type" value="Genomic_DNA"/>
</dbReference>
<reference evidence="2" key="1">
    <citation type="submission" date="2012-08" db="EMBL/GenBank/DDBJ databases">
        <title>The Genome Sequence of Wuchereria bancrofti.</title>
        <authorList>
            <person name="Nutman T.B."/>
            <person name="Fink D.L."/>
            <person name="Russ C."/>
            <person name="Young S."/>
            <person name="Zeng Q."/>
            <person name="Koehrsen M."/>
            <person name="Alvarado L."/>
            <person name="Berlin A."/>
            <person name="Chapman S.B."/>
            <person name="Chen Z."/>
            <person name="Freedman E."/>
            <person name="Gellesch M."/>
            <person name="Goldberg J."/>
            <person name="Griggs A."/>
            <person name="Gujja S."/>
            <person name="Heilman E.R."/>
            <person name="Heiman D."/>
            <person name="Hepburn T."/>
            <person name="Howarth C."/>
            <person name="Jen D."/>
            <person name="Larson L."/>
            <person name="Lewis B."/>
            <person name="Mehta T."/>
            <person name="Park D."/>
            <person name="Pearson M."/>
            <person name="Roberts A."/>
            <person name="Saif S."/>
            <person name="Shea T."/>
            <person name="Shenoy N."/>
            <person name="Sisk P."/>
            <person name="Stolte C."/>
            <person name="Sykes S."/>
            <person name="Walk T."/>
            <person name="White J."/>
            <person name="Yandava C."/>
            <person name="Haas B."/>
            <person name="Henn M.R."/>
            <person name="Nusbaum C."/>
            <person name="Birren B."/>
        </authorList>
    </citation>
    <scope>NUCLEOTIDE SEQUENCE [LARGE SCALE GENOMIC DNA]</scope>
    <source>
        <strain evidence="2">NA</strain>
    </source>
</reference>